<dbReference type="InterPro" id="IPR036322">
    <property type="entry name" value="WD40_repeat_dom_sf"/>
</dbReference>
<dbReference type="GO" id="GO:0005737">
    <property type="term" value="C:cytoplasm"/>
    <property type="evidence" value="ECO:0007669"/>
    <property type="project" value="EnsemblFungi"/>
</dbReference>
<dbReference type="AlphaFoldDB" id="G0VBZ7"/>
<dbReference type="HOGENOM" id="CLU_425266_0_0_1"/>
<dbReference type="SUPFAM" id="SSF81383">
    <property type="entry name" value="F-box domain"/>
    <property type="match status" value="1"/>
</dbReference>
<dbReference type="InterPro" id="IPR052301">
    <property type="entry name" value="SCF_F-box/WD-repeat"/>
</dbReference>
<feature type="region of interest" description="Disordered" evidence="1">
    <location>
        <begin position="592"/>
        <end position="621"/>
    </location>
</feature>
<protein>
    <recommendedName>
        <fullName evidence="2">F-box domain-containing protein</fullName>
    </recommendedName>
</protein>
<dbReference type="GO" id="GO:0019005">
    <property type="term" value="C:SCF ubiquitin ligase complex"/>
    <property type="evidence" value="ECO:0007669"/>
    <property type="project" value="EnsemblFungi"/>
</dbReference>
<feature type="compositionally biased region" description="Polar residues" evidence="1">
    <location>
        <begin position="598"/>
        <end position="617"/>
    </location>
</feature>
<dbReference type="InParanoid" id="G0VBZ7"/>
<dbReference type="SMART" id="SM00256">
    <property type="entry name" value="FBOX"/>
    <property type="match status" value="1"/>
</dbReference>
<dbReference type="GO" id="GO:0005634">
    <property type="term" value="C:nucleus"/>
    <property type="evidence" value="ECO:0007669"/>
    <property type="project" value="EnsemblFungi"/>
</dbReference>
<evidence type="ECO:0000259" key="2">
    <source>
        <dbReference type="PROSITE" id="PS50181"/>
    </source>
</evidence>
<dbReference type="PROSITE" id="PS50181">
    <property type="entry name" value="FBOX"/>
    <property type="match status" value="1"/>
</dbReference>
<sequence>MNHFPIQEFKSNALSLQRLPPEILVVIFSYLDEKELSILQDLSIYFRNLINDEELWKNLFKARIHTNYFPSYSHSTKYSTEYVERVHGLKQWKHNKAVRTKYTISPSSHMVQQIESLYFDYPRCTCYNDGVITMVQLQSNRNKQRRYTYIPCTTPQGCSTMNFNINAAVFGRFDGRVFGKLLSNRSYLTPVTEFNSRHSACVTAITNSTVPGDSNQNWSVSGSENGEIIWWCETKSMNFKKVSNKTILHLSLYKQWTIVIDEEKIYVIKDMEEVNILPLPTISNDSSEERILQIHFFKVDFGSRCIVLANLQTVYVISFDVEKNFGFTRSITFPAANISDVIIDENTANREQDLEVAGLDGCYIAVSTMSDEVNIINIRAPGQSLKIQSNIKFDEPIYKCEVTNLVLAAALNGSLQIFDASSGNLIKTVQKTEKFPEFLSISQGRMIVGSGNTLNYLQFISDDLHSRKSKSSGSRNRSNKWNETMNSELQLYDDEVTKRREQEKKAEKLFAKYGGDIDEEELQLKIALMESEETFHTNGNDSNTSQNNDEENLRRVLEESRNDTNNLNISSMDIRNEDEEFLKAVEQSLLVNERSQETSHSNNHPPLTTTQPAPTSSAEDEELQLAIALSLSEISQH</sequence>
<dbReference type="FunCoup" id="G0VBZ7">
    <property type="interactions" value="115"/>
</dbReference>
<gene>
    <name evidence="3" type="primary">NCAS0C00140</name>
    <name evidence="3" type="ordered locus">NCAS_0C00140</name>
</gene>
<dbReference type="PANTHER" id="PTHR14381">
    <property type="entry name" value="DACTYLIN"/>
    <property type="match status" value="1"/>
</dbReference>
<dbReference type="OMA" id="CTTPQGC"/>
<evidence type="ECO:0000256" key="1">
    <source>
        <dbReference type="SAM" id="MobiDB-lite"/>
    </source>
</evidence>
<dbReference type="KEGG" id="ncs:NCAS_0C00140"/>
<dbReference type="GO" id="GO:0031146">
    <property type="term" value="P:SCF-dependent proteasomal ubiquitin-dependent protein catabolic process"/>
    <property type="evidence" value="ECO:0007669"/>
    <property type="project" value="EnsemblFungi"/>
</dbReference>
<feature type="domain" description="F-box" evidence="2">
    <location>
        <begin position="13"/>
        <end position="59"/>
    </location>
</feature>
<dbReference type="PROSITE" id="PS50330">
    <property type="entry name" value="UIM"/>
    <property type="match status" value="1"/>
</dbReference>
<dbReference type="eggNOG" id="KOG0274">
    <property type="taxonomic scope" value="Eukaryota"/>
</dbReference>
<dbReference type="SUPFAM" id="SSF50978">
    <property type="entry name" value="WD40 repeat-like"/>
    <property type="match status" value="1"/>
</dbReference>
<evidence type="ECO:0000313" key="3">
    <source>
        <dbReference type="EMBL" id="CCC69004.1"/>
    </source>
</evidence>
<dbReference type="STRING" id="1064592.G0VBZ7"/>
<reference key="2">
    <citation type="submission" date="2011-08" db="EMBL/GenBank/DDBJ databases">
        <title>Genome sequence of Naumovozyma castellii.</title>
        <authorList>
            <person name="Gordon J.L."/>
            <person name="Armisen D."/>
            <person name="Proux-Wera E."/>
            <person name="OhEigeartaigh S.S."/>
            <person name="Byrne K.P."/>
            <person name="Wolfe K.H."/>
        </authorList>
    </citation>
    <scope>NUCLEOTIDE SEQUENCE</scope>
    <source>
        <strain>Type strain:CBS 4309</strain>
    </source>
</reference>
<feature type="region of interest" description="Disordered" evidence="1">
    <location>
        <begin position="466"/>
        <end position="486"/>
    </location>
</feature>
<dbReference type="InterPro" id="IPR036047">
    <property type="entry name" value="F-box-like_dom_sf"/>
</dbReference>
<keyword evidence="4" id="KW-1185">Reference proteome</keyword>
<dbReference type="RefSeq" id="XP_003675373.1">
    <property type="nucleotide sequence ID" value="XM_003675325.1"/>
</dbReference>
<dbReference type="SMART" id="SM00726">
    <property type="entry name" value="UIM"/>
    <property type="match status" value="4"/>
</dbReference>
<dbReference type="InterPro" id="IPR003903">
    <property type="entry name" value="UIM_dom"/>
</dbReference>
<dbReference type="Gene3D" id="1.20.1280.50">
    <property type="match status" value="1"/>
</dbReference>
<dbReference type="PANTHER" id="PTHR14381:SF1">
    <property type="entry name" value="F-BOX_WD REPEAT-CONTAINING PROTEIN 4"/>
    <property type="match status" value="1"/>
</dbReference>
<reference evidence="3 4" key="1">
    <citation type="journal article" date="2011" name="Proc. Natl. Acad. Sci. U.S.A.">
        <title>Evolutionary erosion of yeast sex chromosomes by mating-type switching accidents.</title>
        <authorList>
            <person name="Gordon J.L."/>
            <person name="Armisen D."/>
            <person name="Proux-Wera E."/>
            <person name="Oheigeartaigh S.S."/>
            <person name="Byrne K.P."/>
            <person name="Wolfe K.H."/>
        </authorList>
    </citation>
    <scope>NUCLEOTIDE SEQUENCE [LARGE SCALE GENOMIC DNA]</scope>
    <source>
        <strain evidence="4">ATCC 76901 / BCRC 22586 / CBS 4309 / NBRC 1992 / NRRL Y-12630</strain>
    </source>
</reference>
<dbReference type="GO" id="GO:0071406">
    <property type="term" value="P:cellular response to methylmercury"/>
    <property type="evidence" value="ECO:0007669"/>
    <property type="project" value="EnsemblFungi"/>
</dbReference>
<feature type="compositionally biased region" description="Low complexity" evidence="1">
    <location>
        <begin position="471"/>
        <end position="482"/>
    </location>
</feature>
<dbReference type="OrthoDB" id="2095648at2759"/>
<organism evidence="3 4">
    <name type="scientific">Naumovozyma castellii</name>
    <name type="common">Yeast</name>
    <name type="synonym">Saccharomyces castellii</name>
    <dbReference type="NCBI Taxonomy" id="27288"/>
    <lineage>
        <taxon>Eukaryota</taxon>
        <taxon>Fungi</taxon>
        <taxon>Dikarya</taxon>
        <taxon>Ascomycota</taxon>
        <taxon>Saccharomycotina</taxon>
        <taxon>Saccharomycetes</taxon>
        <taxon>Saccharomycetales</taxon>
        <taxon>Saccharomycetaceae</taxon>
        <taxon>Naumovozyma</taxon>
    </lineage>
</organism>
<accession>G0VBZ7</accession>
<evidence type="ECO:0000313" key="4">
    <source>
        <dbReference type="Proteomes" id="UP000001640"/>
    </source>
</evidence>
<dbReference type="GeneID" id="96902590"/>
<dbReference type="Pfam" id="PF12937">
    <property type="entry name" value="F-box-like"/>
    <property type="match status" value="1"/>
</dbReference>
<dbReference type="Gene3D" id="2.130.10.10">
    <property type="entry name" value="YVTN repeat-like/Quinoprotein amine dehydrogenase"/>
    <property type="match status" value="1"/>
</dbReference>
<dbReference type="GO" id="GO:0006974">
    <property type="term" value="P:DNA damage response"/>
    <property type="evidence" value="ECO:0007669"/>
    <property type="project" value="EnsemblFungi"/>
</dbReference>
<dbReference type="InterPro" id="IPR015943">
    <property type="entry name" value="WD40/YVTN_repeat-like_dom_sf"/>
</dbReference>
<proteinExistence type="predicted"/>
<dbReference type="Gene3D" id="6.10.140.100">
    <property type="match status" value="1"/>
</dbReference>
<dbReference type="EMBL" id="HE576754">
    <property type="protein sequence ID" value="CCC69004.1"/>
    <property type="molecule type" value="Genomic_DNA"/>
</dbReference>
<dbReference type="InterPro" id="IPR001810">
    <property type="entry name" value="F-box_dom"/>
</dbReference>
<dbReference type="Proteomes" id="UP000001640">
    <property type="component" value="Chromosome 3"/>
</dbReference>
<name>G0VBZ7_NAUCA</name>